<evidence type="ECO:0000313" key="3">
    <source>
        <dbReference type="EMBL" id="SPF30620.1"/>
    </source>
</evidence>
<dbReference type="Gene3D" id="3.40.640.10">
    <property type="entry name" value="Type I PLP-dependent aspartate aminotransferase-like (Major domain)"/>
    <property type="match status" value="1"/>
</dbReference>
<proteinExistence type="inferred from homology"/>
<evidence type="ECO:0000256" key="2">
    <source>
        <dbReference type="RuleBase" id="RU004508"/>
    </source>
</evidence>
<dbReference type="EC" id="2.6.1.90" evidence="3"/>
<name>A0A2R8AEZ7_9RHOB</name>
<accession>A0A2R8AEZ7</accession>
<dbReference type="SUPFAM" id="SSF53383">
    <property type="entry name" value="PLP-dependent transferases"/>
    <property type="match status" value="1"/>
</dbReference>
<dbReference type="EMBL" id="OMKW01000004">
    <property type="protein sequence ID" value="SPF30620.1"/>
    <property type="molecule type" value="Genomic_DNA"/>
</dbReference>
<keyword evidence="3" id="KW-0032">Aminotransferase</keyword>
<dbReference type="InterPro" id="IPR015421">
    <property type="entry name" value="PyrdxlP-dep_Trfase_major"/>
</dbReference>
<organism evidence="3 4">
    <name type="scientific">Pontivivens insulae</name>
    <dbReference type="NCBI Taxonomy" id="1639689"/>
    <lineage>
        <taxon>Bacteria</taxon>
        <taxon>Pseudomonadati</taxon>
        <taxon>Pseudomonadota</taxon>
        <taxon>Alphaproteobacteria</taxon>
        <taxon>Rhodobacterales</taxon>
        <taxon>Paracoccaceae</taxon>
        <taxon>Pontivivens</taxon>
    </lineage>
</organism>
<dbReference type="RefSeq" id="WP_108783341.1">
    <property type="nucleotide sequence ID" value="NZ_OMKW01000004.1"/>
</dbReference>
<keyword evidence="4" id="KW-1185">Reference proteome</keyword>
<dbReference type="Pfam" id="PF01041">
    <property type="entry name" value="DegT_DnrJ_EryC1"/>
    <property type="match status" value="1"/>
</dbReference>
<dbReference type="GO" id="GO:0030170">
    <property type="term" value="F:pyridoxal phosphate binding"/>
    <property type="evidence" value="ECO:0007669"/>
    <property type="project" value="TreeGrafter"/>
</dbReference>
<comment type="similarity">
    <text evidence="1 2">Belongs to the DegT/DnrJ/EryC1 family.</text>
</comment>
<dbReference type="PANTHER" id="PTHR30244">
    <property type="entry name" value="TRANSAMINASE"/>
    <property type="match status" value="1"/>
</dbReference>
<evidence type="ECO:0000313" key="4">
    <source>
        <dbReference type="Proteomes" id="UP000244932"/>
    </source>
</evidence>
<protein>
    <submittedName>
        <fullName evidence="3">dTDP-3-amino-3,6-dideoxy-alpha-D-galactopyranose transaminase</fullName>
        <ecNumber evidence="3">2.6.1.90</ecNumber>
    </submittedName>
</protein>
<keyword evidence="2" id="KW-0663">Pyridoxal phosphate</keyword>
<dbReference type="InterPro" id="IPR015422">
    <property type="entry name" value="PyrdxlP-dep_Trfase_small"/>
</dbReference>
<dbReference type="Gene3D" id="3.90.1150.10">
    <property type="entry name" value="Aspartate Aminotransferase, domain 1"/>
    <property type="match status" value="1"/>
</dbReference>
<gene>
    <name evidence="3" type="primary">fdtB</name>
    <name evidence="3" type="ORF">POI8812_02960</name>
</gene>
<evidence type="ECO:0000256" key="1">
    <source>
        <dbReference type="ARBA" id="ARBA00037999"/>
    </source>
</evidence>
<dbReference type="OrthoDB" id="9768668at2"/>
<dbReference type="InterPro" id="IPR015424">
    <property type="entry name" value="PyrdxlP-dep_Trfase"/>
</dbReference>
<sequence length="398" mass="42527">MARLAPFTKSFTQQEPLPPAAIEAAVAVMQSGALHRYGANPSRAAELERAYAQWLPATFCLATASGGQAMQIALRALGVKPGDKVLTNAWTLAPVPGAIACVGGEAVLVETTDDLVIDLTDLEQKIRHSDAKILLLSHMRGHLADMNTLMAIADAHGVNVVEDCAHTMGAAWNGKRSGTFGEIGCFSTQTYKHINSGEGGFLTTSDPVIAARATVLSGSYMLWSRHGAGPGPESYVDAALDMPNGSARMDELRAAILLPQIATLDENCDRWIERHSLVRAGLLGVDGVALPAEPDGARRVGSSIQFRLPSLSEDGCRAFIDECAAVGVEVKWFGSAQPMGFTSAHSSWRYRGRVDTLPNTDRVLATLFDMRVPLTFSLDDCRQLGALLAECAQVVLNR</sequence>
<dbReference type="GO" id="GO:0008483">
    <property type="term" value="F:transaminase activity"/>
    <property type="evidence" value="ECO:0007669"/>
    <property type="project" value="UniProtKB-KW"/>
</dbReference>
<dbReference type="GO" id="GO:0000271">
    <property type="term" value="P:polysaccharide biosynthetic process"/>
    <property type="evidence" value="ECO:0007669"/>
    <property type="project" value="TreeGrafter"/>
</dbReference>
<dbReference type="AlphaFoldDB" id="A0A2R8AEZ7"/>
<reference evidence="3 4" key="1">
    <citation type="submission" date="2018-03" db="EMBL/GenBank/DDBJ databases">
        <authorList>
            <person name="Keele B.F."/>
        </authorList>
    </citation>
    <scope>NUCLEOTIDE SEQUENCE [LARGE SCALE GENOMIC DNA]</scope>
    <source>
        <strain evidence="3 4">CeCT 8812</strain>
    </source>
</reference>
<keyword evidence="3" id="KW-0808">Transferase</keyword>
<dbReference type="Proteomes" id="UP000244932">
    <property type="component" value="Unassembled WGS sequence"/>
</dbReference>
<dbReference type="InterPro" id="IPR000653">
    <property type="entry name" value="DegT/StrS_aminotransferase"/>
</dbReference>
<dbReference type="PANTHER" id="PTHR30244:SF34">
    <property type="entry name" value="DTDP-4-AMINO-4,6-DIDEOXYGALACTOSE TRANSAMINASE"/>
    <property type="match status" value="1"/>
</dbReference>